<accession>A0A345VJJ1</accession>
<dbReference type="RefSeq" id="WP_115130111.1">
    <property type="nucleotide sequence ID" value="NZ_CP022601.1"/>
</dbReference>
<evidence type="ECO:0000256" key="1">
    <source>
        <dbReference type="ARBA" id="ARBA00022741"/>
    </source>
</evidence>
<dbReference type="PROSITE" id="PS50901">
    <property type="entry name" value="FTSK"/>
    <property type="match status" value="1"/>
</dbReference>
<name>A0A345VJJ1_9STRE</name>
<evidence type="ECO:0000259" key="4">
    <source>
        <dbReference type="PROSITE" id="PS50901"/>
    </source>
</evidence>
<evidence type="ECO:0000256" key="2">
    <source>
        <dbReference type="ARBA" id="ARBA00022840"/>
    </source>
</evidence>
<feature type="binding site" evidence="3">
    <location>
        <begin position="190"/>
        <end position="197"/>
    </location>
    <ligand>
        <name>ATP</name>
        <dbReference type="ChEBI" id="CHEBI:30616"/>
    </ligand>
</feature>
<keyword evidence="1 3" id="KW-0547">Nucleotide-binding</keyword>
<reference evidence="5 6" key="1">
    <citation type="submission" date="2017-07" db="EMBL/GenBank/DDBJ databases">
        <title>Streptococcus pluranimalium as cause of bovine abortion.</title>
        <authorList>
            <person name="Rodriguez Campos S."/>
            <person name="Gobeli Brawand S."/>
            <person name="Brodard I."/>
            <person name="Rychener L."/>
            <person name="Perreten V."/>
        </authorList>
    </citation>
    <scope>NUCLEOTIDE SEQUENCE [LARGE SCALE GENOMIC DNA]</scope>
    <source>
        <strain evidence="5 6">14A0014</strain>
    </source>
</reference>
<protein>
    <submittedName>
        <fullName evidence="5">ESAT-6 secretion machinery protein EssC</fullName>
    </submittedName>
</protein>
<dbReference type="GO" id="GO:0005524">
    <property type="term" value="F:ATP binding"/>
    <property type="evidence" value="ECO:0007669"/>
    <property type="project" value="UniProtKB-UniRule"/>
</dbReference>
<dbReference type="InterPro" id="IPR027417">
    <property type="entry name" value="P-loop_NTPase"/>
</dbReference>
<evidence type="ECO:0000256" key="3">
    <source>
        <dbReference type="PROSITE-ProRule" id="PRU00289"/>
    </source>
</evidence>
<dbReference type="InterPro" id="IPR050206">
    <property type="entry name" value="FtsK/SpoIIIE/SftA"/>
</dbReference>
<dbReference type="GO" id="GO:0003677">
    <property type="term" value="F:DNA binding"/>
    <property type="evidence" value="ECO:0007669"/>
    <property type="project" value="InterPro"/>
</dbReference>
<dbReference type="Gene3D" id="3.40.50.300">
    <property type="entry name" value="P-loop containing nucleotide triphosphate hydrolases"/>
    <property type="match status" value="2"/>
</dbReference>
<gene>
    <name evidence="5" type="primary">essC_2</name>
    <name evidence="5" type="ORF">Sp14A_09720</name>
</gene>
<dbReference type="PANTHER" id="PTHR22683">
    <property type="entry name" value="SPORULATION PROTEIN RELATED"/>
    <property type="match status" value="1"/>
</dbReference>
<dbReference type="Pfam" id="PF01580">
    <property type="entry name" value="FtsK_SpoIIIE"/>
    <property type="match status" value="1"/>
</dbReference>
<evidence type="ECO:0000313" key="6">
    <source>
        <dbReference type="Proteomes" id="UP000255411"/>
    </source>
</evidence>
<organism evidence="5 6">
    <name type="scientific">Streptococcus pluranimalium</name>
    <dbReference type="NCBI Taxonomy" id="82348"/>
    <lineage>
        <taxon>Bacteria</taxon>
        <taxon>Bacillati</taxon>
        <taxon>Bacillota</taxon>
        <taxon>Bacilli</taxon>
        <taxon>Lactobacillales</taxon>
        <taxon>Streptococcaceae</taxon>
        <taxon>Streptococcus</taxon>
    </lineage>
</organism>
<keyword evidence="2 3" id="KW-0067">ATP-binding</keyword>
<dbReference type="Proteomes" id="UP000255411">
    <property type="component" value="Chromosome"/>
</dbReference>
<dbReference type="SUPFAM" id="SSF52540">
    <property type="entry name" value="P-loop containing nucleoside triphosphate hydrolases"/>
    <property type="match status" value="1"/>
</dbReference>
<sequence>MIWSNSRFKLALKVADRQDSMEMLRTPDAADITQAGRAYLQVGNNEVYELFQSAYSGADYQPEKEAQGIEDHTIYAINALGQYEILNEDLSGLAEADDIRQVPSELDAVVSGIQALVSEMGIKALPKPWLPPLEKVIPVESLRPGHFKDFWAKGLRPLEAMIGFVDIPSRQTQEAVSHRFETDGHLVIYSAPGMGKSSLLQTMVMDLSRQLTPEHLHVYLFDFGTNGLLPLRDLPHVADNFLLDDTEKLTKVMARFKAEMADRKKRFSRHAVSNITFYRQVSGETLPDILIVIDNFDGIKEMPQGQDLENLFQTISREGGSLGMHLVLTAGRQSVIRPGLQTNLKTRIVLKMTDDSEARTLIGRNQHIMEDLPGRGLLRMEEPEVFQAALPTQSDDPVSQVTAIKAEATAMSEAYEGPLPKPIPIVPEELAFEDFISLPSVENSISHKELPLGLDFVKVESVSLGLKEMKSLAYMTDNGEAHRQLTLHLLQLMTKLSIADFTMLLDMNQDYIDYRQLFSTYVGEESFLSEMATKLLDEIKKRQETGDRTSWLVLITDLEAFVSKTKLTIDQWTTIYETAYKVGIYLVIGGSYQYIGTNINQIPKLIRLKSPWTLFAMRISDQTFLDKAYNQREAYPELDEVYIHNRKTYQKLKITSERGE</sequence>
<feature type="domain" description="FtsK" evidence="4">
    <location>
        <begin position="173"/>
        <end position="359"/>
    </location>
</feature>
<dbReference type="EMBL" id="CP022601">
    <property type="protein sequence ID" value="AXJ12893.1"/>
    <property type="molecule type" value="Genomic_DNA"/>
</dbReference>
<proteinExistence type="predicted"/>
<evidence type="ECO:0000313" key="5">
    <source>
        <dbReference type="EMBL" id="AXJ12893.1"/>
    </source>
</evidence>
<dbReference type="InterPro" id="IPR002543">
    <property type="entry name" value="FtsK_dom"/>
</dbReference>
<dbReference type="AlphaFoldDB" id="A0A345VJJ1"/>
<dbReference type="PANTHER" id="PTHR22683:SF1">
    <property type="entry name" value="TYPE VII SECRETION SYSTEM PROTEIN ESSC"/>
    <property type="match status" value="1"/>
</dbReference>